<comment type="caution">
    <text evidence="1">The sequence shown here is derived from an EMBL/GenBank/DDBJ whole genome shotgun (WGS) entry which is preliminary data.</text>
</comment>
<organism evidence="1 2">
    <name type="scientific">Thalassospira alkalitolerans</name>
    <dbReference type="NCBI Taxonomy" id="1293890"/>
    <lineage>
        <taxon>Bacteria</taxon>
        <taxon>Pseudomonadati</taxon>
        <taxon>Pseudomonadota</taxon>
        <taxon>Alphaproteobacteria</taxon>
        <taxon>Rhodospirillales</taxon>
        <taxon>Thalassospiraceae</taxon>
        <taxon>Thalassospira</taxon>
    </lineage>
</organism>
<dbReference type="PROSITE" id="PS51257">
    <property type="entry name" value="PROKAR_LIPOPROTEIN"/>
    <property type="match status" value="1"/>
</dbReference>
<accession>A0A1Y2L649</accession>
<protein>
    <recommendedName>
        <fullName evidence="3">Lipoprotein</fullName>
    </recommendedName>
</protein>
<sequence length="367" mass="40533">MIQNKIPTVFAVGFAAMAFLLLGGCQTTQSYNAGHMAEYGPERARLLQIARDICIDHLGDAAAIDRLALPLANEPPVLEEEQIGFETVTTRVYGILYKGRRIGALSNGEGRVCSVAAAAGIGIPDYFTDQLGLVFEDRDFGVVGSQIDEMRYGYREMPTHPVKKIVTRINVIGKIDVILFMTDEAYQIERGFIDDKTTMITNAMRPEIRGDDMPVKVLQDICTPNMGNTIAMREAAGQFTRTDGKVVTDKRLRMFGNKIEIFPLLHKPDGTISVVMMSPDAKSCGIWEIGAPKPVKNLFAHFGVEVLGEKAIDDGLLRYGYRGADETVLINLTRVRPEQTINGMFFMQREAFDRIPKGIAPALPQGI</sequence>
<gene>
    <name evidence="1" type="ORF">TALK_20695</name>
</gene>
<evidence type="ECO:0008006" key="3">
    <source>
        <dbReference type="Google" id="ProtNLM"/>
    </source>
</evidence>
<evidence type="ECO:0000313" key="2">
    <source>
        <dbReference type="Proteomes" id="UP000193396"/>
    </source>
</evidence>
<dbReference type="Proteomes" id="UP000193396">
    <property type="component" value="Unassembled WGS sequence"/>
</dbReference>
<name>A0A1Y2L649_9PROT</name>
<proteinExistence type="predicted"/>
<dbReference type="RefSeq" id="WP_085621070.1">
    <property type="nucleotide sequence ID" value="NZ_JFKB01000025.1"/>
</dbReference>
<dbReference type="OrthoDB" id="10017333at2"/>
<dbReference type="EMBL" id="JFKB01000025">
    <property type="protein sequence ID" value="OSQ43362.1"/>
    <property type="molecule type" value="Genomic_DNA"/>
</dbReference>
<reference evidence="1 2" key="1">
    <citation type="submission" date="2014-03" db="EMBL/GenBank/DDBJ databases">
        <title>The draft genome sequence of Thalassospira alkalitolerans JCM 18968.</title>
        <authorList>
            <person name="Lai Q."/>
            <person name="Shao Z."/>
        </authorList>
    </citation>
    <scope>NUCLEOTIDE SEQUENCE [LARGE SCALE GENOMIC DNA]</scope>
    <source>
        <strain evidence="1 2">JCM 18968</strain>
    </source>
</reference>
<evidence type="ECO:0000313" key="1">
    <source>
        <dbReference type="EMBL" id="OSQ43362.1"/>
    </source>
</evidence>
<dbReference type="AlphaFoldDB" id="A0A1Y2L649"/>
<keyword evidence="2" id="KW-1185">Reference proteome</keyword>
<dbReference type="STRING" id="1293890.TALK_20695"/>